<evidence type="ECO:0000313" key="1">
    <source>
        <dbReference type="EMBL" id="KAH9420757.1"/>
    </source>
</evidence>
<organism evidence="1 2">
    <name type="scientific">Dermatophagoides pteronyssinus</name>
    <name type="common">European house dust mite</name>
    <dbReference type="NCBI Taxonomy" id="6956"/>
    <lineage>
        <taxon>Eukaryota</taxon>
        <taxon>Metazoa</taxon>
        <taxon>Ecdysozoa</taxon>
        <taxon>Arthropoda</taxon>
        <taxon>Chelicerata</taxon>
        <taxon>Arachnida</taxon>
        <taxon>Acari</taxon>
        <taxon>Acariformes</taxon>
        <taxon>Sarcoptiformes</taxon>
        <taxon>Astigmata</taxon>
        <taxon>Psoroptidia</taxon>
        <taxon>Analgoidea</taxon>
        <taxon>Pyroglyphidae</taxon>
        <taxon>Dermatophagoidinae</taxon>
        <taxon>Dermatophagoides</taxon>
    </lineage>
</organism>
<name>A0ABQ8JDS0_DERPT</name>
<keyword evidence="2" id="KW-1185">Reference proteome</keyword>
<dbReference type="EMBL" id="NJHN03000047">
    <property type="protein sequence ID" value="KAH9420757.1"/>
    <property type="molecule type" value="Genomic_DNA"/>
</dbReference>
<comment type="caution">
    <text evidence="1">The sequence shown here is derived from an EMBL/GenBank/DDBJ whole genome shotgun (WGS) entry which is preliminary data.</text>
</comment>
<dbReference type="Proteomes" id="UP000887458">
    <property type="component" value="Unassembled WGS sequence"/>
</dbReference>
<protein>
    <submittedName>
        <fullName evidence="1">Uncharacterized protein</fullName>
    </submittedName>
</protein>
<sequence>MNIFDSFYEEKFNPTVCFTSLATPGRFSGSYVISDFISVTALRIFLTISSEVSVNSMRDLLSASDLDIFCSGARKLLILPAPLFDTSSVGIGKTFLLNVLLNLALKCFVKLIWAN</sequence>
<reference evidence="1 2" key="1">
    <citation type="journal article" date="2018" name="J. Allergy Clin. Immunol.">
        <title>High-quality assembly of Dermatophagoides pteronyssinus genome and transcriptome reveals a wide range of novel allergens.</title>
        <authorList>
            <person name="Liu X.Y."/>
            <person name="Yang K.Y."/>
            <person name="Wang M.Q."/>
            <person name="Kwok J.S."/>
            <person name="Zeng X."/>
            <person name="Yang Z."/>
            <person name="Xiao X.J."/>
            <person name="Lau C.P."/>
            <person name="Li Y."/>
            <person name="Huang Z.M."/>
            <person name="Ba J.G."/>
            <person name="Yim A.K."/>
            <person name="Ouyang C.Y."/>
            <person name="Ngai S.M."/>
            <person name="Chan T.F."/>
            <person name="Leung E.L."/>
            <person name="Liu L."/>
            <person name="Liu Z.G."/>
            <person name="Tsui S.K."/>
        </authorList>
    </citation>
    <scope>NUCLEOTIDE SEQUENCE [LARGE SCALE GENOMIC DNA]</scope>
    <source>
        <strain evidence="1">Derp</strain>
    </source>
</reference>
<reference evidence="1 2" key="2">
    <citation type="journal article" date="2022" name="Mol. Biol. Evol.">
        <title>Comparative Genomics Reveals Insights into the Divergent Evolution of Astigmatic Mites and Household Pest Adaptations.</title>
        <authorList>
            <person name="Xiong Q."/>
            <person name="Wan A.T."/>
            <person name="Liu X."/>
            <person name="Fung C.S."/>
            <person name="Xiao X."/>
            <person name="Malainual N."/>
            <person name="Hou J."/>
            <person name="Wang L."/>
            <person name="Wang M."/>
            <person name="Yang K.Y."/>
            <person name="Cui Y."/>
            <person name="Leung E.L."/>
            <person name="Nong W."/>
            <person name="Shin S.K."/>
            <person name="Au S.W."/>
            <person name="Jeong K.Y."/>
            <person name="Chew F.T."/>
            <person name="Hui J.H."/>
            <person name="Leung T.F."/>
            <person name="Tungtrongchitr A."/>
            <person name="Zhong N."/>
            <person name="Liu Z."/>
            <person name="Tsui S.K."/>
        </authorList>
    </citation>
    <scope>NUCLEOTIDE SEQUENCE [LARGE SCALE GENOMIC DNA]</scope>
    <source>
        <strain evidence="1">Derp</strain>
    </source>
</reference>
<evidence type="ECO:0000313" key="2">
    <source>
        <dbReference type="Proteomes" id="UP000887458"/>
    </source>
</evidence>
<gene>
    <name evidence="1" type="ORF">DERP_001188</name>
</gene>
<proteinExistence type="predicted"/>
<accession>A0ABQ8JDS0</accession>